<feature type="region of interest" description="Disordered" evidence="1">
    <location>
        <begin position="1"/>
        <end position="110"/>
    </location>
</feature>
<evidence type="ECO:0000256" key="1">
    <source>
        <dbReference type="SAM" id="MobiDB-lite"/>
    </source>
</evidence>
<dbReference type="VEuPathDB" id="FungiDB:Z519_09726"/>
<dbReference type="RefSeq" id="XP_016616239.1">
    <property type="nucleotide sequence ID" value="XM_016767447.1"/>
</dbReference>
<dbReference type="GeneID" id="27702654"/>
<sequence length="563" mass="63879">MRTAATSRGGPTSANDPRGDPDMQESKFDAPRKTAGRFQQQFEFIEGLSSRAQRKKTRSWVTTQHYRRKRYEAGNAVLESGQGPEAESTKPSVTAPNNSKPNNEGDRHTEDGAGIAVRHAWIERSSFLPRLGGGRADPFNSYPIPATRDVHALVDHYYFVIPSLVHRHWARAVRRPRACWDLFNLYRNNEIPFLGMLHHAAHHLAGMRGNPISLQTIEFKQRTLAAVNQSLQRLQGPCDDWTIIGVGLLANAERVWGDREIARMHWGALKRLLLERGGFRALQNNPPMHTKLVWSFIALSWPTTNGNPAYVDSFIESSAALPVSPRAHPDSDFRRSCEEFTEFFNTRRSQVLKSLPSTAAQHRRFKTYRYRPTIFREGTELANALKAIETGYESPDKRRAVDNCRIACLIHLNLVMAEYGDFSPATEDYLQALQRILQDDDDDSSLSAEHLLWTLLTAFRPHGHYERIWKMSRLVGVVKRTGTRTWMTIEDTLRAFLRLPESINDLESALSACNREEFLGEVIALENVNACILDTQLIGMDQRQHDVPCSDGCHICPLKPATF</sequence>
<organism evidence="2 3">
    <name type="scientific">Cladophialophora bantiana (strain ATCC 10958 / CBS 173.52 / CDC B-1940 / NIH 8579)</name>
    <name type="common">Xylohypha bantiana</name>
    <dbReference type="NCBI Taxonomy" id="1442370"/>
    <lineage>
        <taxon>Eukaryota</taxon>
        <taxon>Fungi</taxon>
        <taxon>Dikarya</taxon>
        <taxon>Ascomycota</taxon>
        <taxon>Pezizomycotina</taxon>
        <taxon>Eurotiomycetes</taxon>
        <taxon>Chaetothyriomycetidae</taxon>
        <taxon>Chaetothyriales</taxon>
        <taxon>Herpotrichiellaceae</taxon>
        <taxon>Cladophialophora</taxon>
    </lineage>
</organism>
<dbReference type="OrthoDB" id="4158087at2759"/>
<dbReference type="PANTHER" id="PTHR37540">
    <property type="entry name" value="TRANSCRIPTION FACTOR (ACR-2), PUTATIVE-RELATED-RELATED"/>
    <property type="match status" value="1"/>
</dbReference>
<evidence type="ECO:0000313" key="3">
    <source>
        <dbReference type="Proteomes" id="UP000053789"/>
    </source>
</evidence>
<dbReference type="HOGENOM" id="CLU_481487_0_0_1"/>
<dbReference type="Proteomes" id="UP000053789">
    <property type="component" value="Unassembled WGS sequence"/>
</dbReference>
<feature type="compositionally biased region" description="Polar residues" evidence="1">
    <location>
        <begin position="89"/>
        <end position="102"/>
    </location>
</feature>
<protein>
    <recommendedName>
        <fullName evidence="4">Tachykinin family protein</fullName>
    </recommendedName>
</protein>
<evidence type="ECO:0008006" key="4">
    <source>
        <dbReference type="Google" id="ProtNLM"/>
    </source>
</evidence>
<accession>A0A0D2HFN3</accession>
<dbReference type="EMBL" id="KN846995">
    <property type="protein sequence ID" value="KIW89570.1"/>
    <property type="molecule type" value="Genomic_DNA"/>
</dbReference>
<reference evidence="2" key="1">
    <citation type="submission" date="2015-01" db="EMBL/GenBank/DDBJ databases">
        <title>The Genome Sequence of Cladophialophora bantiana CBS 173.52.</title>
        <authorList>
            <consortium name="The Broad Institute Genomics Platform"/>
            <person name="Cuomo C."/>
            <person name="de Hoog S."/>
            <person name="Gorbushina A."/>
            <person name="Stielow B."/>
            <person name="Teixiera M."/>
            <person name="Abouelleil A."/>
            <person name="Chapman S.B."/>
            <person name="Priest M."/>
            <person name="Young S.K."/>
            <person name="Wortman J."/>
            <person name="Nusbaum C."/>
            <person name="Birren B."/>
        </authorList>
    </citation>
    <scope>NUCLEOTIDE SEQUENCE [LARGE SCALE GENOMIC DNA]</scope>
    <source>
        <strain evidence="2">CBS 173.52</strain>
    </source>
</reference>
<name>A0A0D2HFN3_CLAB1</name>
<feature type="compositionally biased region" description="Basic and acidic residues" evidence="1">
    <location>
        <begin position="17"/>
        <end position="32"/>
    </location>
</feature>
<dbReference type="AlphaFoldDB" id="A0A0D2HFN3"/>
<proteinExistence type="predicted"/>
<keyword evidence="3" id="KW-1185">Reference proteome</keyword>
<evidence type="ECO:0000313" key="2">
    <source>
        <dbReference type="EMBL" id="KIW89570.1"/>
    </source>
</evidence>
<gene>
    <name evidence="2" type="ORF">Z519_09726</name>
</gene>
<feature type="compositionally biased region" description="Polar residues" evidence="1">
    <location>
        <begin position="1"/>
        <end position="15"/>
    </location>
</feature>
<dbReference type="PANTHER" id="PTHR37540:SF10">
    <property type="entry name" value="SIGMA-70 REGION 2 FAMILY PROTEIN"/>
    <property type="match status" value="1"/>
</dbReference>